<proteinExistence type="predicted"/>
<dbReference type="Pfam" id="PF13193">
    <property type="entry name" value="AMP-binding_C"/>
    <property type="match status" value="1"/>
</dbReference>
<feature type="domain" description="AMP-binding enzyme C-terminal" evidence="2">
    <location>
        <begin position="481"/>
        <end position="564"/>
    </location>
</feature>
<dbReference type="Proteomes" id="UP001147746">
    <property type="component" value="Unassembled WGS sequence"/>
</dbReference>
<evidence type="ECO:0000313" key="4">
    <source>
        <dbReference type="Proteomes" id="UP001147746"/>
    </source>
</evidence>
<keyword evidence="4" id="KW-1185">Reference proteome</keyword>
<dbReference type="Pfam" id="PF00501">
    <property type="entry name" value="AMP-binding"/>
    <property type="match status" value="1"/>
</dbReference>
<reference evidence="3" key="1">
    <citation type="submission" date="2022-12" db="EMBL/GenBank/DDBJ databases">
        <authorList>
            <person name="Petersen C."/>
        </authorList>
    </citation>
    <scope>NUCLEOTIDE SEQUENCE</scope>
    <source>
        <strain evidence="3">IBT 21472</strain>
    </source>
</reference>
<dbReference type="SUPFAM" id="SSF56801">
    <property type="entry name" value="Acetyl-CoA synthetase-like"/>
    <property type="match status" value="1"/>
</dbReference>
<dbReference type="AlphaFoldDB" id="A0A9W9U4H8"/>
<dbReference type="EMBL" id="JAPZBO010000007">
    <property type="protein sequence ID" value="KAJ5311020.1"/>
    <property type="molecule type" value="Genomic_DNA"/>
</dbReference>
<dbReference type="PANTHER" id="PTHR43201">
    <property type="entry name" value="ACYL-COA SYNTHETASE"/>
    <property type="match status" value="1"/>
</dbReference>
<evidence type="ECO:0000259" key="2">
    <source>
        <dbReference type="Pfam" id="PF13193"/>
    </source>
</evidence>
<dbReference type="InterPro" id="IPR042099">
    <property type="entry name" value="ANL_N_sf"/>
</dbReference>
<dbReference type="InterPro" id="IPR000873">
    <property type="entry name" value="AMP-dep_synth/lig_dom"/>
</dbReference>
<dbReference type="GO" id="GO:0031956">
    <property type="term" value="F:medium-chain fatty acid-CoA ligase activity"/>
    <property type="evidence" value="ECO:0007669"/>
    <property type="project" value="TreeGrafter"/>
</dbReference>
<comment type="caution">
    <text evidence="3">The sequence shown here is derived from an EMBL/GenBank/DDBJ whole genome shotgun (WGS) entry which is preliminary data.</text>
</comment>
<protein>
    <submittedName>
        <fullName evidence="3">Uncharacterized protein</fullName>
    </submittedName>
</protein>
<gene>
    <name evidence="3" type="ORF">N7476_006880</name>
</gene>
<dbReference type="CDD" id="cd05941">
    <property type="entry name" value="MCS"/>
    <property type="match status" value="1"/>
</dbReference>
<dbReference type="Gene3D" id="3.40.50.12780">
    <property type="entry name" value="N-terminal domain of ligase-like"/>
    <property type="match status" value="1"/>
</dbReference>
<dbReference type="InterPro" id="IPR025110">
    <property type="entry name" value="AMP-bd_C"/>
</dbReference>
<reference evidence="3" key="2">
    <citation type="journal article" date="2023" name="IMA Fungus">
        <title>Comparative genomic study of the Penicillium genus elucidates a diverse pangenome and 15 lateral gene transfer events.</title>
        <authorList>
            <person name="Petersen C."/>
            <person name="Sorensen T."/>
            <person name="Nielsen M.R."/>
            <person name="Sondergaard T.E."/>
            <person name="Sorensen J.L."/>
            <person name="Fitzpatrick D.A."/>
            <person name="Frisvad J.C."/>
            <person name="Nielsen K.L."/>
        </authorList>
    </citation>
    <scope>NUCLEOTIDE SEQUENCE</scope>
    <source>
        <strain evidence="3">IBT 21472</strain>
    </source>
</reference>
<name>A0A9W9U4H8_9EURO</name>
<evidence type="ECO:0000259" key="1">
    <source>
        <dbReference type="Pfam" id="PF00501"/>
    </source>
</evidence>
<dbReference type="PANTHER" id="PTHR43201:SF28">
    <property type="entry name" value="ENZYME, PUTATIVE (AFU_ORTHOLOGUE AFUA_7G01530)-RELATED"/>
    <property type="match status" value="1"/>
</dbReference>
<sequence>MPGLISRLRPRLQLPRLAARARLLSTLPNTPIFRALQSHDPASLAVVHSLSERSFTYGSLIGDVIRAKEQLEYKTTGKLAGERVAFLAENSYDYVVTMLAIFASDAIALPLSPSFPIGELQYILDNSEAKMLLATEKYADKAEQVLKAGLQREPLFDIRHKLREGAQNESVQLENLKQPASGGMMLYTSGTTNRPKGVLIPDSAIAAQATSLLKAWNYTPQDRLLHLLPLHHIHGVVNAILTPIFAGSSIEFMYPFNPDQVWCRLAAPFTNEPKPKITFLTAVPTVYNRLMTSFTTLPLETQQAAKQGISPSNLRLNISGSAALPTPTKTKWTSLSTGNILLERFGMTEVGMAISCGLDPNDRIDGSVGWPLPGVQARLVDTETDEIIPLDSTREGEIQLRGETIFHSYWDNEKATTESFVSADDGGKSWFKTGDVATRRVVEGAGSGSSGEWAKGPMYFIQGRKSVDIIKTGGEKVSALEVEREMLSLPQIVEAAVVGLPSEKWGQKVAAVVVLGADVASTGRNGKAWGPMDLRRALKDRLALYKIPQEMKVLDAIPRNAMGKVNKKALVKQVFGI</sequence>
<evidence type="ECO:0000313" key="3">
    <source>
        <dbReference type="EMBL" id="KAJ5311020.1"/>
    </source>
</evidence>
<organism evidence="3 4">
    <name type="scientific">Penicillium atrosanguineum</name>
    <dbReference type="NCBI Taxonomy" id="1132637"/>
    <lineage>
        <taxon>Eukaryota</taxon>
        <taxon>Fungi</taxon>
        <taxon>Dikarya</taxon>
        <taxon>Ascomycota</taxon>
        <taxon>Pezizomycotina</taxon>
        <taxon>Eurotiomycetes</taxon>
        <taxon>Eurotiomycetidae</taxon>
        <taxon>Eurotiales</taxon>
        <taxon>Aspergillaceae</taxon>
        <taxon>Penicillium</taxon>
    </lineage>
</organism>
<dbReference type="Gene3D" id="3.30.300.30">
    <property type="match status" value="1"/>
</dbReference>
<accession>A0A9W9U4H8</accession>
<dbReference type="GO" id="GO:0006631">
    <property type="term" value="P:fatty acid metabolic process"/>
    <property type="evidence" value="ECO:0007669"/>
    <property type="project" value="TreeGrafter"/>
</dbReference>
<feature type="domain" description="AMP-dependent synthetase/ligase" evidence="1">
    <location>
        <begin position="43"/>
        <end position="410"/>
    </location>
</feature>
<dbReference type="InterPro" id="IPR045851">
    <property type="entry name" value="AMP-bd_C_sf"/>
</dbReference>